<dbReference type="WBParaSite" id="jg5769.1">
    <property type="protein sequence ID" value="jg5769.1"/>
    <property type="gene ID" value="jg5769"/>
</dbReference>
<name>A0A915EGC3_9BILA</name>
<protein>
    <submittedName>
        <fullName evidence="2">BED-type domain-containing protein</fullName>
    </submittedName>
</protein>
<sequence>MWLKLDLGQIEDNRSGTHPTFFELKISIDVIVVIYVVYHCHRMSKSRLARFVPEKFIFCKLCSSIGSSGSSSSPNFFSPNNEEYGAGSSRYGGAKQGSNIEAIVDALSRSGAKRAEPAEAEAGAASLLSQFFGGRKR</sequence>
<keyword evidence="1" id="KW-1185">Reference proteome</keyword>
<evidence type="ECO:0000313" key="1">
    <source>
        <dbReference type="Proteomes" id="UP000887574"/>
    </source>
</evidence>
<accession>A0A915EGC3</accession>
<proteinExistence type="predicted"/>
<dbReference type="AlphaFoldDB" id="A0A915EGC3"/>
<reference evidence="2" key="1">
    <citation type="submission" date="2022-11" db="UniProtKB">
        <authorList>
            <consortium name="WormBaseParasite"/>
        </authorList>
    </citation>
    <scope>IDENTIFICATION</scope>
</reference>
<evidence type="ECO:0000313" key="2">
    <source>
        <dbReference type="WBParaSite" id="jg5769.1"/>
    </source>
</evidence>
<organism evidence="1 2">
    <name type="scientific">Ditylenchus dipsaci</name>
    <dbReference type="NCBI Taxonomy" id="166011"/>
    <lineage>
        <taxon>Eukaryota</taxon>
        <taxon>Metazoa</taxon>
        <taxon>Ecdysozoa</taxon>
        <taxon>Nematoda</taxon>
        <taxon>Chromadorea</taxon>
        <taxon>Rhabditida</taxon>
        <taxon>Tylenchina</taxon>
        <taxon>Tylenchomorpha</taxon>
        <taxon>Sphaerularioidea</taxon>
        <taxon>Anguinidae</taxon>
        <taxon>Anguininae</taxon>
        <taxon>Ditylenchus</taxon>
    </lineage>
</organism>
<dbReference type="Proteomes" id="UP000887574">
    <property type="component" value="Unplaced"/>
</dbReference>